<dbReference type="EMBL" id="LAZR01002862">
    <property type="protein sequence ID" value="KKN24709.1"/>
    <property type="molecule type" value="Genomic_DNA"/>
</dbReference>
<organism evidence="1">
    <name type="scientific">marine sediment metagenome</name>
    <dbReference type="NCBI Taxonomy" id="412755"/>
    <lineage>
        <taxon>unclassified sequences</taxon>
        <taxon>metagenomes</taxon>
        <taxon>ecological metagenomes</taxon>
    </lineage>
</organism>
<comment type="caution">
    <text evidence="1">The sequence shown here is derived from an EMBL/GenBank/DDBJ whole genome shotgun (WGS) entry which is preliminary data.</text>
</comment>
<name>A0A0F9P3Q5_9ZZZZ</name>
<reference evidence="1" key="1">
    <citation type="journal article" date="2015" name="Nature">
        <title>Complex archaea that bridge the gap between prokaryotes and eukaryotes.</title>
        <authorList>
            <person name="Spang A."/>
            <person name="Saw J.H."/>
            <person name="Jorgensen S.L."/>
            <person name="Zaremba-Niedzwiedzka K."/>
            <person name="Martijn J."/>
            <person name="Lind A.E."/>
            <person name="van Eijk R."/>
            <person name="Schleper C."/>
            <person name="Guy L."/>
            <person name="Ettema T.J."/>
        </authorList>
    </citation>
    <scope>NUCLEOTIDE SEQUENCE</scope>
</reference>
<gene>
    <name evidence="1" type="ORF">LCGC14_0892120</name>
</gene>
<dbReference type="AlphaFoldDB" id="A0A0F9P3Q5"/>
<proteinExistence type="predicted"/>
<accession>A0A0F9P3Q5</accession>
<evidence type="ECO:0000313" key="1">
    <source>
        <dbReference type="EMBL" id="KKN24709.1"/>
    </source>
</evidence>
<protein>
    <submittedName>
        <fullName evidence="1">Uncharacterized protein</fullName>
    </submittedName>
</protein>
<sequence>MKWLWVRRKEMERVLRILKEERARSRLRFAKANALPLDDPLSLGTLSATGEVAGLSVAIACLGGALDDS</sequence>